<dbReference type="CDD" id="cd00096">
    <property type="entry name" value="Ig"/>
    <property type="match status" value="1"/>
</dbReference>
<gene>
    <name evidence="8" type="ORF">AAFF_G00271670</name>
</gene>
<evidence type="ECO:0000256" key="3">
    <source>
        <dbReference type="ARBA" id="ARBA00023136"/>
    </source>
</evidence>
<dbReference type="PANTHER" id="PTHR12080:SF55">
    <property type="entry name" value="LYMPHOCYTE FUNCTION-ASSOCIATED ANTIGEN 3"/>
    <property type="match status" value="1"/>
</dbReference>
<feature type="transmembrane region" description="Helical" evidence="6">
    <location>
        <begin position="225"/>
        <end position="248"/>
    </location>
</feature>
<accession>A0AAD7W2Q4</accession>
<dbReference type="PANTHER" id="PTHR12080">
    <property type="entry name" value="SIGNALING LYMPHOCYTIC ACTIVATION MOLECULE"/>
    <property type="match status" value="1"/>
</dbReference>
<evidence type="ECO:0000256" key="1">
    <source>
        <dbReference type="ARBA" id="ARBA00004370"/>
    </source>
</evidence>
<feature type="compositionally biased region" description="Pro residues" evidence="5">
    <location>
        <begin position="194"/>
        <end position="215"/>
    </location>
</feature>
<evidence type="ECO:0000313" key="8">
    <source>
        <dbReference type="EMBL" id="KAJ8373039.1"/>
    </source>
</evidence>
<keyword evidence="6" id="KW-0812">Transmembrane</keyword>
<keyword evidence="4" id="KW-0325">Glycoprotein</keyword>
<keyword evidence="3 6" id="KW-0472">Membrane</keyword>
<evidence type="ECO:0000256" key="6">
    <source>
        <dbReference type="SAM" id="Phobius"/>
    </source>
</evidence>
<dbReference type="PROSITE" id="PS50835">
    <property type="entry name" value="IG_LIKE"/>
    <property type="match status" value="1"/>
</dbReference>
<keyword evidence="9" id="KW-1185">Reference proteome</keyword>
<dbReference type="InterPro" id="IPR036179">
    <property type="entry name" value="Ig-like_dom_sf"/>
</dbReference>
<dbReference type="InterPro" id="IPR015631">
    <property type="entry name" value="CD2/SLAM_rcpt"/>
</dbReference>
<organism evidence="8 9">
    <name type="scientific">Aldrovandia affinis</name>
    <dbReference type="NCBI Taxonomy" id="143900"/>
    <lineage>
        <taxon>Eukaryota</taxon>
        <taxon>Metazoa</taxon>
        <taxon>Chordata</taxon>
        <taxon>Craniata</taxon>
        <taxon>Vertebrata</taxon>
        <taxon>Euteleostomi</taxon>
        <taxon>Actinopterygii</taxon>
        <taxon>Neopterygii</taxon>
        <taxon>Teleostei</taxon>
        <taxon>Notacanthiformes</taxon>
        <taxon>Halosauridae</taxon>
        <taxon>Aldrovandia</taxon>
    </lineage>
</organism>
<evidence type="ECO:0000313" key="9">
    <source>
        <dbReference type="Proteomes" id="UP001221898"/>
    </source>
</evidence>
<feature type="region of interest" description="Disordered" evidence="5">
    <location>
        <begin position="183"/>
        <end position="217"/>
    </location>
</feature>
<dbReference type="InterPro" id="IPR013783">
    <property type="entry name" value="Ig-like_fold"/>
</dbReference>
<keyword evidence="6" id="KW-1133">Transmembrane helix</keyword>
<evidence type="ECO:0000256" key="4">
    <source>
        <dbReference type="ARBA" id="ARBA00023180"/>
    </source>
</evidence>
<dbReference type="SUPFAM" id="SSF48726">
    <property type="entry name" value="Immunoglobulin"/>
    <property type="match status" value="2"/>
</dbReference>
<proteinExistence type="predicted"/>
<comment type="caution">
    <text evidence="8">The sequence shown here is derived from an EMBL/GenBank/DDBJ whole genome shotgun (WGS) entry which is preliminary data.</text>
</comment>
<keyword evidence="2" id="KW-0732">Signal</keyword>
<evidence type="ECO:0000256" key="2">
    <source>
        <dbReference type="ARBA" id="ARBA00022729"/>
    </source>
</evidence>
<dbReference type="GO" id="GO:0016020">
    <property type="term" value="C:membrane"/>
    <property type="evidence" value="ECO:0007669"/>
    <property type="project" value="UniProtKB-SubCell"/>
</dbReference>
<evidence type="ECO:0000259" key="7">
    <source>
        <dbReference type="PROSITE" id="PS50835"/>
    </source>
</evidence>
<dbReference type="EMBL" id="JAINUG010000375">
    <property type="protein sequence ID" value="KAJ8373039.1"/>
    <property type="molecule type" value="Genomic_DNA"/>
</dbReference>
<feature type="domain" description="Ig-like" evidence="7">
    <location>
        <begin position="101"/>
        <end position="183"/>
    </location>
</feature>
<dbReference type="AlphaFoldDB" id="A0AAD7W2Q4"/>
<dbReference type="Pfam" id="PF13927">
    <property type="entry name" value="Ig_3"/>
    <property type="match status" value="1"/>
</dbReference>
<comment type="subcellular location">
    <subcellularLocation>
        <location evidence="1">Membrane</location>
    </subcellularLocation>
</comment>
<feature type="region of interest" description="Disordered" evidence="5">
    <location>
        <begin position="253"/>
        <end position="276"/>
    </location>
</feature>
<dbReference type="Gene3D" id="2.60.40.10">
    <property type="entry name" value="Immunoglobulins"/>
    <property type="match status" value="2"/>
</dbReference>
<sequence>MIGLGVSSAQNVVLNGVLGQSVAFPDAVKKSGTLTYKGDEQHTIGDVTGGQFTDFREGRVQWNSTTGLFSISGLKMEDSGVYTLLNNDAERSKEYQYQLNVDVSVSPPRVEVTRDTYRCTILCTVERGAAVTLTWYREGEAQSYASSPSRNAPDAYLPLTVEKGGTYTCVAKNSVSTETAKLTVGPHCTAPVEPTAPPSPKPKPPVAPTAPPSPNTSPADPWKKFGIFCIVIFVLTLIGCAVLAYLGYRLKKKNGDGKKTEKKKSEEKDLQNEDGP</sequence>
<dbReference type="InterPro" id="IPR007110">
    <property type="entry name" value="Ig-like_dom"/>
</dbReference>
<protein>
    <recommendedName>
        <fullName evidence="7">Ig-like domain-containing protein</fullName>
    </recommendedName>
</protein>
<dbReference type="Proteomes" id="UP001221898">
    <property type="component" value="Unassembled WGS sequence"/>
</dbReference>
<evidence type="ECO:0000256" key="5">
    <source>
        <dbReference type="SAM" id="MobiDB-lite"/>
    </source>
</evidence>
<name>A0AAD7W2Q4_9TELE</name>
<reference evidence="8" key="1">
    <citation type="journal article" date="2023" name="Science">
        <title>Genome structures resolve the early diversification of teleost fishes.</title>
        <authorList>
            <person name="Parey E."/>
            <person name="Louis A."/>
            <person name="Montfort J."/>
            <person name="Bouchez O."/>
            <person name="Roques C."/>
            <person name="Iampietro C."/>
            <person name="Lluch J."/>
            <person name="Castinel A."/>
            <person name="Donnadieu C."/>
            <person name="Desvignes T."/>
            <person name="Floi Bucao C."/>
            <person name="Jouanno E."/>
            <person name="Wen M."/>
            <person name="Mejri S."/>
            <person name="Dirks R."/>
            <person name="Jansen H."/>
            <person name="Henkel C."/>
            <person name="Chen W.J."/>
            <person name="Zahm M."/>
            <person name="Cabau C."/>
            <person name="Klopp C."/>
            <person name="Thompson A.W."/>
            <person name="Robinson-Rechavi M."/>
            <person name="Braasch I."/>
            <person name="Lecointre G."/>
            <person name="Bobe J."/>
            <person name="Postlethwait J.H."/>
            <person name="Berthelot C."/>
            <person name="Roest Crollius H."/>
            <person name="Guiguen Y."/>
        </authorList>
    </citation>
    <scope>NUCLEOTIDE SEQUENCE</scope>
    <source>
        <strain evidence="8">NC1722</strain>
    </source>
</reference>